<dbReference type="InParanoid" id="D2W6H1"/>
<feature type="compositionally biased region" description="Polar residues" evidence="1">
    <location>
        <begin position="239"/>
        <end position="257"/>
    </location>
</feature>
<evidence type="ECO:0000256" key="1">
    <source>
        <dbReference type="SAM" id="MobiDB-lite"/>
    </source>
</evidence>
<organism evidence="3">
    <name type="scientific">Naegleria gruberi</name>
    <name type="common">Amoeba</name>
    <dbReference type="NCBI Taxonomy" id="5762"/>
    <lineage>
        <taxon>Eukaryota</taxon>
        <taxon>Discoba</taxon>
        <taxon>Heterolobosea</taxon>
        <taxon>Tetramitia</taxon>
        <taxon>Eutetramitia</taxon>
        <taxon>Vahlkampfiidae</taxon>
        <taxon>Naegleria</taxon>
    </lineage>
</organism>
<dbReference type="VEuPathDB" id="AmoebaDB:NAEGRDRAFT_60100"/>
<dbReference type="RefSeq" id="XP_002668075.1">
    <property type="nucleotide sequence ID" value="XM_002668029.1"/>
</dbReference>
<feature type="compositionally biased region" description="Low complexity" evidence="1">
    <location>
        <begin position="216"/>
        <end position="225"/>
    </location>
</feature>
<gene>
    <name evidence="2" type="ORF">NAEGRDRAFT_60100</name>
</gene>
<feature type="region of interest" description="Disordered" evidence="1">
    <location>
        <begin position="216"/>
        <end position="261"/>
    </location>
</feature>
<name>D2W6H1_NAEGR</name>
<protein>
    <submittedName>
        <fullName evidence="2">Predicted protein</fullName>
    </submittedName>
</protein>
<dbReference type="GeneID" id="8858652"/>
<evidence type="ECO:0000313" key="2">
    <source>
        <dbReference type="EMBL" id="EFC35331.1"/>
    </source>
</evidence>
<keyword evidence="3" id="KW-1185">Reference proteome</keyword>
<dbReference type="Proteomes" id="UP000006671">
    <property type="component" value="Unassembled WGS sequence"/>
</dbReference>
<dbReference type="KEGG" id="ngr:NAEGRDRAFT_60100"/>
<sequence length="478" mass="54673">MRGLFENFCYIEELVLTTKYDCPLSLMGIPSTIRKLVVNCNHSKIDDEDITKFLTNTGTVLKSLELNGGFPHIFGSFLQYLPQSLECVQIFGAQNFGVLELTFNNSLKTLRYDAEVVFTRTDDSFRRYFPNTRLMINSTTPLMTEVQPEQLLAKADEQSIRNWKLYSELPLDLLNAPFTHKGEEITVCFQPIDGKSKVLLKVSDKKWIYTSNNSIPSSETSIQSSKENKEEKKGSASSDTSNGMDLSMNTQQETVSNKTKKQNLLKKYEGYKGKLSELHTHLMGMGNAHFWIEFVMKKMIPELVASNPKVPKKIDPTECNNIDDLNLESIWTLHNSIPTTDVVYGVEELFIAFQLNDPRSKEEKEAHLSSIIGGEDPHHYIVYNVREGKNVDIYGYTNSQIINNLDNNPLLKAKLIKSFEMKYPGDYNGMFSPNFYPQRFSMKDCIYFMYPKVISALLLHTIFNYCEEGVSYVEYSVS</sequence>
<dbReference type="OrthoDB" id="272271at2759"/>
<dbReference type="AlphaFoldDB" id="D2W6H1"/>
<accession>D2W6H1</accession>
<dbReference type="EMBL" id="GG739355">
    <property type="protein sequence ID" value="EFC35331.1"/>
    <property type="molecule type" value="Genomic_DNA"/>
</dbReference>
<proteinExistence type="predicted"/>
<evidence type="ECO:0000313" key="3">
    <source>
        <dbReference type="Proteomes" id="UP000006671"/>
    </source>
</evidence>
<reference evidence="2 3" key="1">
    <citation type="journal article" date="2010" name="Cell">
        <title>The genome of Naegleria gruberi illuminates early eukaryotic versatility.</title>
        <authorList>
            <person name="Fritz-Laylin L.K."/>
            <person name="Prochnik S.E."/>
            <person name="Ginger M.L."/>
            <person name="Dacks J.B."/>
            <person name="Carpenter M.L."/>
            <person name="Field M.C."/>
            <person name="Kuo A."/>
            <person name="Paredez A."/>
            <person name="Chapman J."/>
            <person name="Pham J."/>
            <person name="Shu S."/>
            <person name="Neupane R."/>
            <person name="Cipriano M."/>
            <person name="Mancuso J."/>
            <person name="Tu H."/>
            <person name="Salamov A."/>
            <person name="Lindquist E."/>
            <person name="Shapiro H."/>
            <person name="Lucas S."/>
            <person name="Grigoriev I.V."/>
            <person name="Cande W.Z."/>
            <person name="Fulton C."/>
            <person name="Rokhsar D.S."/>
            <person name="Dawson S.C."/>
        </authorList>
    </citation>
    <scope>NUCLEOTIDE SEQUENCE [LARGE SCALE GENOMIC DNA]</scope>
    <source>
        <strain evidence="2 3">NEG-M</strain>
    </source>
</reference>